<dbReference type="EMBL" id="BPWL01000006">
    <property type="protein sequence ID" value="GJJ11482.1"/>
    <property type="molecule type" value="Genomic_DNA"/>
</dbReference>
<evidence type="ECO:0000313" key="2">
    <source>
        <dbReference type="Proteomes" id="UP001050691"/>
    </source>
</evidence>
<dbReference type="Proteomes" id="UP001050691">
    <property type="component" value="Unassembled WGS sequence"/>
</dbReference>
<proteinExistence type="predicted"/>
<dbReference type="AlphaFoldDB" id="A0AAV5ACR6"/>
<accession>A0AAV5ACR6</accession>
<evidence type="ECO:0000313" key="1">
    <source>
        <dbReference type="EMBL" id="GJJ11482.1"/>
    </source>
</evidence>
<protein>
    <submittedName>
        <fullName evidence="1">Uncharacterized protein</fullName>
    </submittedName>
</protein>
<name>A0AAV5ACR6_9AGAM</name>
<gene>
    <name evidence="1" type="ORF">Clacol_005715</name>
</gene>
<keyword evidence="2" id="KW-1185">Reference proteome</keyword>
<reference evidence="1" key="1">
    <citation type="submission" date="2021-10" db="EMBL/GenBank/DDBJ databases">
        <title>De novo Genome Assembly of Clathrus columnatus (Basidiomycota, Fungi) Using Illumina and Nanopore Sequence Data.</title>
        <authorList>
            <person name="Ogiso-Tanaka E."/>
            <person name="Itagaki H."/>
            <person name="Hosoya T."/>
            <person name="Hosaka K."/>
        </authorList>
    </citation>
    <scope>NUCLEOTIDE SEQUENCE</scope>
    <source>
        <strain evidence="1">MO-923</strain>
    </source>
</reference>
<comment type="caution">
    <text evidence="1">The sequence shown here is derived from an EMBL/GenBank/DDBJ whole genome shotgun (WGS) entry which is preliminary data.</text>
</comment>
<sequence length="258" mass="29826">MQLQQYGLEYFNNGREFILKGLFPNLTDIFVEIRCTTIQDPYHALFPYSMSRTVQNLNIHYICGLGPFDLGPPDDIRRYTPIRYPSTPHKLKRLIVSGVKGRVDLARLWESLFEVEEFIVDGQVLPVGEDAPWGLDLNQALDILKLGCKGVGWNWYQLRPWHPSDEHYCADWGEVVITGETVEQFGIDSADRLIRRPKSFSNLHDSLIGEKTTMRPLRRTKSCMSALPLTDYPYGSCVWRPELLESYSEYQIDNLLSY</sequence>
<organism evidence="1 2">
    <name type="scientific">Clathrus columnatus</name>
    <dbReference type="NCBI Taxonomy" id="1419009"/>
    <lineage>
        <taxon>Eukaryota</taxon>
        <taxon>Fungi</taxon>
        <taxon>Dikarya</taxon>
        <taxon>Basidiomycota</taxon>
        <taxon>Agaricomycotina</taxon>
        <taxon>Agaricomycetes</taxon>
        <taxon>Phallomycetidae</taxon>
        <taxon>Phallales</taxon>
        <taxon>Clathraceae</taxon>
        <taxon>Clathrus</taxon>
    </lineage>
</organism>